<feature type="region of interest" description="Disordered" evidence="1">
    <location>
        <begin position="99"/>
        <end position="119"/>
    </location>
</feature>
<feature type="region of interest" description="Disordered" evidence="1">
    <location>
        <begin position="324"/>
        <end position="344"/>
    </location>
</feature>
<proteinExistence type="predicted"/>
<evidence type="ECO:0000256" key="1">
    <source>
        <dbReference type="SAM" id="MobiDB-lite"/>
    </source>
</evidence>
<organism evidence="3">
    <name type="scientific">Corynebacterium glutamicum (strain R)</name>
    <dbReference type="NCBI Taxonomy" id="340322"/>
    <lineage>
        <taxon>Bacteria</taxon>
        <taxon>Bacillati</taxon>
        <taxon>Actinomycetota</taxon>
        <taxon>Actinomycetes</taxon>
        <taxon>Mycobacteriales</taxon>
        <taxon>Corynebacteriaceae</taxon>
        <taxon>Corynebacterium</taxon>
    </lineage>
</organism>
<gene>
    <name evidence="3" type="ordered locus">cgR_2421</name>
</gene>
<keyword evidence="2" id="KW-1133">Transmembrane helix</keyword>
<protein>
    <submittedName>
        <fullName evidence="3">Uncharacterized protein</fullName>
    </submittedName>
</protein>
<accession>A0AB72VCZ6</accession>
<evidence type="ECO:0000256" key="2">
    <source>
        <dbReference type="SAM" id="Phobius"/>
    </source>
</evidence>
<dbReference type="KEGG" id="cgt:cgR_2421"/>
<dbReference type="AlphaFoldDB" id="A0AB72VCZ6"/>
<evidence type="ECO:0000313" key="3">
    <source>
        <dbReference type="EMBL" id="BAF55429.1"/>
    </source>
</evidence>
<sequence length="409" mass="42717">MHRPNHHNITDGDGETCAHTGFIFQLLIQAAIRLIPRLHRPTSRLERAGGAEIRVVIRAVVTHGKSSLKLLSPSPGLAVSMASIIASCTQSAACADSSASSTGVTPLPSPDDKAKNVSPSIGECDGRTALAKPSWATSAKRFAWAFVTGASVATTPMVVFSVSAALFSLSTPTPITSGLPNKAPVFRSTTSPTGFATTPAAMVYFPTRRELWPNPPRSRPAVAPVPAPTLPEPLCVPAKAFSTACSPSAAVGLFLGSPTNKSKITAPGTIGTIGPSGRTGKPIPRFSRAVITPSAAANPNAEPPHNTTACACCTELCGSRRSVSLVPGPPPRTSTPANAPLGAMTTEQPVSPFVTWPKRKPGTSISINSSSLPAKTLDCRPATARDFRGLPRRLLRHEHHRRQRTGGCH</sequence>
<name>A0AB72VCZ6_CORGB</name>
<dbReference type="Proteomes" id="UP000006698">
    <property type="component" value="Chromosome"/>
</dbReference>
<feature type="transmembrane region" description="Helical" evidence="2">
    <location>
        <begin position="142"/>
        <end position="167"/>
    </location>
</feature>
<keyword evidence="2" id="KW-0472">Membrane</keyword>
<dbReference type="EMBL" id="AP009044">
    <property type="protein sequence ID" value="BAF55429.1"/>
    <property type="molecule type" value="Genomic_DNA"/>
</dbReference>
<keyword evidence="2" id="KW-0812">Transmembrane</keyword>
<reference evidence="3" key="1">
    <citation type="journal article" date="2007" name="Microbiology">
        <title>Comparative analysis of the Corynebacterium glutamicum group and complete genome sequence of strain R.</title>
        <authorList>
            <person name="Yukawa H."/>
            <person name="Omumasaba C.A."/>
            <person name="Nonaka H."/>
            <person name="Kos P."/>
            <person name="Okai N."/>
            <person name="Suzuki N."/>
            <person name="Suda M."/>
            <person name="Tsuge Y."/>
            <person name="Watanabe J."/>
            <person name="Ikeda Y."/>
            <person name="Vertes A.A."/>
            <person name="Inui M."/>
        </authorList>
    </citation>
    <scope>NUCLEOTIDE SEQUENCE</scope>
    <source>
        <strain evidence="3">R</strain>
    </source>
</reference>